<proteinExistence type="inferred from homology"/>
<dbReference type="EMBL" id="BEXD01003999">
    <property type="protein sequence ID" value="GBC05285.1"/>
    <property type="molecule type" value="Genomic_DNA"/>
</dbReference>
<evidence type="ECO:0000259" key="2">
    <source>
        <dbReference type="PROSITE" id="PS50011"/>
    </source>
</evidence>
<dbReference type="PANTHER" id="PTHR11102">
    <property type="entry name" value="SEL-1-LIKE PROTEIN"/>
    <property type="match status" value="1"/>
</dbReference>
<dbReference type="InterPro" id="IPR011009">
    <property type="entry name" value="Kinase-like_dom_sf"/>
</dbReference>
<evidence type="ECO:0000313" key="4">
    <source>
        <dbReference type="Proteomes" id="UP000247702"/>
    </source>
</evidence>
<dbReference type="PANTHER" id="PTHR11102:SF160">
    <property type="entry name" value="ERAD-ASSOCIATED E3 UBIQUITIN-PROTEIN LIGASE COMPONENT HRD3"/>
    <property type="match status" value="1"/>
</dbReference>
<dbReference type="Gene3D" id="1.25.40.10">
    <property type="entry name" value="Tetratricopeptide repeat domain"/>
    <property type="match status" value="3"/>
</dbReference>
<dbReference type="SMART" id="SM00671">
    <property type="entry name" value="SEL1"/>
    <property type="match status" value="9"/>
</dbReference>
<dbReference type="PROSITE" id="PS50011">
    <property type="entry name" value="PROTEIN_KINASE_DOM"/>
    <property type="match status" value="1"/>
</dbReference>
<protein>
    <recommendedName>
        <fullName evidence="2">Protein kinase domain-containing protein</fullName>
    </recommendedName>
</protein>
<reference evidence="3 4" key="1">
    <citation type="submission" date="2017-11" db="EMBL/GenBank/DDBJ databases">
        <title>The genome of Rhizophagus clarus HR1 reveals common genetic basis of auxotrophy among arbuscular mycorrhizal fungi.</title>
        <authorList>
            <person name="Kobayashi Y."/>
        </authorList>
    </citation>
    <scope>NUCLEOTIDE SEQUENCE [LARGE SCALE GENOMIC DNA]</scope>
    <source>
        <strain evidence="3 4">HR1</strain>
    </source>
</reference>
<organism evidence="3 4">
    <name type="scientific">Rhizophagus clarus</name>
    <dbReference type="NCBI Taxonomy" id="94130"/>
    <lineage>
        <taxon>Eukaryota</taxon>
        <taxon>Fungi</taxon>
        <taxon>Fungi incertae sedis</taxon>
        <taxon>Mucoromycota</taxon>
        <taxon>Glomeromycotina</taxon>
        <taxon>Glomeromycetes</taxon>
        <taxon>Glomerales</taxon>
        <taxon>Glomeraceae</taxon>
        <taxon>Rhizophagus</taxon>
    </lineage>
</organism>
<dbReference type="Pfam" id="PF08238">
    <property type="entry name" value="Sel1"/>
    <property type="match status" value="9"/>
</dbReference>
<dbReference type="Pfam" id="PF00069">
    <property type="entry name" value="Pkinase"/>
    <property type="match status" value="1"/>
</dbReference>
<comment type="caution">
    <text evidence="3">The sequence shown here is derived from an EMBL/GenBank/DDBJ whole genome shotgun (WGS) entry which is preliminary data.</text>
</comment>
<name>A0A2Z6S340_9GLOM</name>
<dbReference type="Gene3D" id="1.10.510.10">
    <property type="entry name" value="Transferase(Phosphotransferase) domain 1"/>
    <property type="match status" value="1"/>
</dbReference>
<evidence type="ECO:0000256" key="1">
    <source>
        <dbReference type="ARBA" id="ARBA00038101"/>
    </source>
</evidence>
<keyword evidence="4" id="KW-1185">Reference proteome</keyword>
<dbReference type="STRING" id="94130.A0A2Z6S340"/>
<gene>
    <name evidence="3" type="ORF">RclHR1_06150011</name>
</gene>
<evidence type="ECO:0000313" key="3">
    <source>
        <dbReference type="EMBL" id="GBC05285.1"/>
    </source>
</evidence>
<sequence>MASRMKKDTIGKYSLVLEYADGGTLKTYLGEHFNELGWYEKYHWRFNWLHSDNIFIHQKKIKLADFGLSKNIAKASSNTSKIFGVIPFIDPKSLNDQNQSYKLNKKSDVYSIGVLLRQISSGYQPFSSKGTNNNYNAGLILSIINGKREEIIDGTPIEYSDLYTGCWKYEPNKRPNMHDVLILRTIIFPKDIKKENYPLGQCAKSISESSIKIIDLNNELLSNNEFSVNDINNIENKSYLSFQNQKFSSDMMITKNNSSLTRNLLNPLESSFNDIRSNIVDKLITFIIKIHDEGINLNYDIKQLIEQYNQPSYDILNWFLKNQGKPQYIYLLGIFYFYNIDNINENISRAFKLFLQASIFNYSIARVYLGKCYDFGYGVECDKYLAFSWYQESVKNGSIIGQLYLGNCYELGVGIAFKYCKESADNGYLNAQFQLGYYYSYGIGTEVNKEKAFEIYKIAAEKGDNAARNNLGILYEKGEGTERDLEKAFHWFNKAAEEEFGVAQCNLCEYYEFGNFVDKDEIKTFEFYKKSAEHGYISAKFPLGYCYVNGIGTKINKEKGFELYNEAAGKGSNTFDINNNKSINNLDEINYWYHEAAENDNKFALYKLGECYELGKGVCENEIRAFEFYKKSAIQGFVDAQYKLGYCYEKGVGTNTNKIIAFDLYKTAVIGGNVDAQKALNFYMNEMKD</sequence>
<dbReference type="InterPro" id="IPR000719">
    <property type="entry name" value="Prot_kinase_dom"/>
</dbReference>
<dbReference type="GO" id="GO:0036503">
    <property type="term" value="P:ERAD pathway"/>
    <property type="evidence" value="ECO:0007669"/>
    <property type="project" value="TreeGrafter"/>
</dbReference>
<dbReference type="InterPro" id="IPR006597">
    <property type="entry name" value="Sel1-like"/>
</dbReference>
<dbReference type="SUPFAM" id="SSF81901">
    <property type="entry name" value="HCP-like"/>
    <property type="match status" value="3"/>
</dbReference>
<comment type="similarity">
    <text evidence="1">Belongs to the sel-1 family.</text>
</comment>
<dbReference type="SMART" id="SM00220">
    <property type="entry name" value="S_TKc"/>
    <property type="match status" value="1"/>
</dbReference>
<dbReference type="AlphaFoldDB" id="A0A2Z6S340"/>
<dbReference type="SUPFAM" id="SSF56112">
    <property type="entry name" value="Protein kinase-like (PK-like)"/>
    <property type="match status" value="1"/>
</dbReference>
<dbReference type="GO" id="GO:0005524">
    <property type="term" value="F:ATP binding"/>
    <property type="evidence" value="ECO:0007669"/>
    <property type="project" value="InterPro"/>
</dbReference>
<feature type="domain" description="Protein kinase" evidence="2">
    <location>
        <begin position="1"/>
        <end position="187"/>
    </location>
</feature>
<dbReference type="InterPro" id="IPR011990">
    <property type="entry name" value="TPR-like_helical_dom_sf"/>
</dbReference>
<dbReference type="GO" id="GO:0005789">
    <property type="term" value="C:endoplasmic reticulum membrane"/>
    <property type="evidence" value="ECO:0007669"/>
    <property type="project" value="TreeGrafter"/>
</dbReference>
<accession>A0A2Z6S340</accession>
<dbReference type="Proteomes" id="UP000247702">
    <property type="component" value="Unassembled WGS sequence"/>
</dbReference>
<dbReference type="GO" id="GO:0004672">
    <property type="term" value="F:protein kinase activity"/>
    <property type="evidence" value="ECO:0007669"/>
    <property type="project" value="InterPro"/>
</dbReference>
<dbReference type="InterPro" id="IPR050767">
    <property type="entry name" value="Sel1_AlgK"/>
</dbReference>